<evidence type="ECO:0000313" key="3">
    <source>
        <dbReference type="Proteomes" id="UP000016567"/>
    </source>
</evidence>
<dbReference type="PROSITE" id="PS50943">
    <property type="entry name" value="HTH_CROC1"/>
    <property type="match status" value="1"/>
</dbReference>
<organism evidence="2 3">
    <name type="scientific">Vibrio azureus NBRC 104587</name>
    <dbReference type="NCBI Taxonomy" id="1219077"/>
    <lineage>
        <taxon>Bacteria</taxon>
        <taxon>Pseudomonadati</taxon>
        <taxon>Pseudomonadota</taxon>
        <taxon>Gammaproteobacteria</taxon>
        <taxon>Vibrionales</taxon>
        <taxon>Vibrionaceae</taxon>
        <taxon>Vibrio</taxon>
    </lineage>
</organism>
<dbReference type="Proteomes" id="UP000016567">
    <property type="component" value="Unassembled WGS sequence"/>
</dbReference>
<evidence type="ECO:0000313" key="2">
    <source>
        <dbReference type="EMBL" id="GAD77757.1"/>
    </source>
</evidence>
<protein>
    <recommendedName>
        <fullName evidence="1">HTH cro/C1-type domain-containing protein</fullName>
    </recommendedName>
</protein>
<dbReference type="EMBL" id="BATL01000088">
    <property type="protein sequence ID" value="GAD77757.1"/>
    <property type="molecule type" value="Genomic_DNA"/>
</dbReference>
<gene>
    <name evidence="2" type="ORF">VAZ01S_088_00240</name>
</gene>
<evidence type="ECO:0000259" key="1">
    <source>
        <dbReference type="PROSITE" id="PS50943"/>
    </source>
</evidence>
<dbReference type="AlphaFoldDB" id="U3AX12"/>
<reference evidence="2 3" key="1">
    <citation type="submission" date="2013-09" db="EMBL/GenBank/DDBJ databases">
        <title>Whole genome shotgun sequence of Vibrio azureus NBRC 104587.</title>
        <authorList>
            <person name="Isaki S."/>
            <person name="Hosoyama A."/>
            <person name="Numata M."/>
            <person name="Hashimoto M."/>
            <person name="Hosoyama Y."/>
            <person name="Tsuchikane K."/>
            <person name="Noguchi M."/>
            <person name="Hirakata S."/>
            <person name="Ichikawa N."/>
            <person name="Ohji S."/>
            <person name="Yamazoe A."/>
            <person name="Fujita N."/>
        </authorList>
    </citation>
    <scope>NUCLEOTIDE SEQUENCE [LARGE SCALE GENOMIC DNA]</scope>
    <source>
        <strain evidence="2 3">NBRC 104587</strain>
    </source>
</reference>
<comment type="caution">
    <text evidence="2">The sequence shown here is derived from an EMBL/GenBank/DDBJ whole genome shotgun (WGS) entry which is preliminary data.</text>
</comment>
<sequence>MMSKGKIKQSSLSTFENGQSNISIEYLQKLTKFYKNNDISVSYSWLLEGEGPPPLKKDHIGLNFSCLQEAQYFQDLNPLSIIISANKSFEGFIEVGDFLGGIPSSSNKESLKIRILSLTNKEIHIVKCYMFMGFIIILENDTIRKIDLSKISMVYDIIWIRKNI</sequence>
<accession>U3AX12</accession>
<name>U3AX12_9VIBR</name>
<feature type="domain" description="HTH cro/C1-type" evidence="1">
    <location>
        <begin position="7"/>
        <end position="46"/>
    </location>
</feature>
<proteinExistence type="predicted"/>
<dbReference type="InterPro" id="IPR001387">
    <property type="entry name" value="Cro/C1-type_HTH"/>
</dbReference>
<keyword evidence="3" id="KW-1185">Reference proteome</keyword>